<dbReference type="PANTHER" id="PTHR35529:SF2">
    <property type="entry name" value="SPORULATION PROTEIN YTAF-RELATED"/>
    <property type="match status" value="1"/>
</dbReference>
<feature type="transmembrane region" description="Helical" evidence="5">
    <location>
        <begin position="165"/>
        <end position="184"/>
    </location>
</feature>
<keyword evidence="3 5" id="KW-1133">Transmembrane helix</keyword>
<name>A0A1Q8QWY1_9FIRM</name>
<dbReference type="PANTHER" id="PTHR35529">
    <property type="entry name" value="MANGANESE EFFLUX PUMP MNTP-RELATED"/>
    <property type="match status" value="1"/>
</dbReference>
<dbReference type="InterPro" id="IPR003810">
    <property type="entry name" value="Mntp/YtaF"/>
</dbReference>
<reference evidence="6 7" key="1">
    <citation type="submission" date="2016-09" db="EMBL/GenBank/DDBJ databases">
        <title>Complete genome of Desulfosporosinus sp. OL.</title>
        <authorList>
            <person name="Mardanov A."/>
            <person name="Beletsky A."/>
            <person name="Panova A."/>
            <person name="Karnachuk O."/>
            <person name="Ravin N."/>
        </authorList>
    </citation>
    <scope>NUCLEOTIDE SEQUENCE [LARGE SCALE GENOMIC DNA]</scope>
    <source>
        <strain evidence="6 7">OL</strain>
    </source>
</reference>
<evidence type="ECO:0000313" key="7">
    <source>
        <dbReference type="Proteomes" id="UP000186102"/>
    </source>
</evidence>
<dbReference type="NCBIfam" id="TIGR02840">
    <property type="entry name" value="spore_YtaF"/>
    <property type="match status" value="1"/>
</dbReference>
<feature type="transmembrane region" description="Helical" evidence="5">
    <location>
        <begin position="31"/>
        <end position="53"/>
    </location>
</feature>
<dbReference type="RefSeq" id="WP_075364955.1">
    <property type="nucleotide sequence ID" value="NZ_MLBF01000014.1"/>
</dbReference>
<organism evidence="6 7">
    <name type="scientific">Desulfosporosinus metallidurans</name>
    <dbReference type="NCBI Taxonomy" id="1888891"/>
    <lineage>
        <taxon>Bacteria</taxon>
        <taxon>Bacillati</taxon>
        <taxon>Bacillota</taxon>
        <taxon>Clostridia</taxon>
        <taxon>Eubacteriales</taxon>
        <taxon>Desulfitobacteriaceae</taxon>
        <taxon>Desulfosporosinus</taxon>
    </lineage>
</organism>
<sequence>MHIVSALFLGLAANLDNLGVGISYGVQKIRVPFFSNFSIALLSGIVTAISVLTGHLLSRYIAVAGELGALMIVAIGIWVMVHKTSTSNSLPAAIPVMKTYSVPIKALSCVVQITKEPSVADFDANGFISTKEAMVLGLTLSFNCIATGVGAGLTGMDPLSSGISVFIFSMISISIGYLIGWKTASDRFEHLSQVISGAVLIIIGIYELLN</sequence>
<gene>
    <name evidence="6" type="ORF">DSOL_2334</name>
</gene>
<dbReference type="InterPro" id="IPR014205">
    <property type="entry name" value="Spore_YtaF"/>
</dbReference>
<proteinExistence type="predicted"/>
<dbReference type="AlphaFoldDB" id="A0A1Q8QWY1"/>
<dbReference type="EMBL" id="MLBF01000014">
    <property type="protein sequence ID" value="OLN31838.1"/>
    <property type="molecule type" value="Genomic_DNA"/>
</dbReference>
<protein>
    <submittedName>
        <fullName evidence="6">Putative membrane protein</fullName>
    </submittedName>
</protein>
<feature type="transmembrane region" description="Helical" evidence="5">
    <location>
        <begin position="133"/>
        <end position="153"/>
    </location>
</feature>
<dbReference type="Proteomes" id="UP000186102">
    <property type="component" value="Unassembled WGS sequence"/>
</dbReference>
<evidence type="ECO:0000256" key="2">
    <source>
        <dbReference type="ARBA" id="ARBA00022692"/>
    </source>
</evidence>
<evidence type="ECO:0000256" key="4">
    <source>
        <dbReference type="ARBA" id="ARBA00023136"/>
    </source>
</evidence>
<comment type="caution">
    <text evidence="6">The sequence shown here is derived from an EMBL/GenBank/DDBJ whole genome shotgun (WGS) entry which is preliminary data.</text>
</comment>
<keyword evidence="4 5" id="KW-0472">Membrane</keyword>
<keyword evidence="7" id="KW-1185">Reference proteome</keyword>
<evidence type="ECO:0000313" key="6">
    <source>
        <dbReference type="EMBL" id="OLN31838.1"/>
    </source>
</evidence>
<accession>A0A1Q8QWY1</accession>
<dbReference type="Pfam" id="PF02659">
    <property type="entry name" value="Mntp"/>
    <property type="match status" value="1"/>
</dbReference>
<feature type="transmembrane region" description="Helical" evidence="5">
    <location>
        <begin position="60"/>
        <end position="81"/>
    </location>
</feature>
<evidence type="ECO:0000256" key="1">
    <source>
        <dbReference type="ARBA" id="ARBA00022475"/>
    </source>
</evidence>
<keyword evidence="1" id="KW-1003">Cell membrane</keyword>
<evidence type="ECO:0000256" key="5">
    <source>
        <dbReference type="SAM" id="Phobius"/>
    </source>
</evidence>
<feature type="transmembrane region" description="Helical" evidence="5">
    <location>
        <begin position="190"/>
        <end position="209"/>
    </location>
</feature>
<keyword evidence="2 5" id="KW-0812">Transmembrane</keyword>
<evidence type="ECO:0000256" key="3">
    <source>
        <dbReference type="ARBA" id="ARBA00022989"/>
    </source>
</evidence>
<dbReference type="STRING" id="1888891.DSOL_2334"/>